<gene>
    <name evidence="3" type="ORF">TRICI_006302</name>
</gene>
<keyword evidence="1" id="KW-0175">Coiled coil</keyword>
<feature type="region of interest" description="Disordered" evidence="2">
    <location>
        <begin position="216"/>
        <end position="241"/>
    </location>
</feature>
<feature type="compositionally biased region" description="Basic and acidic residues" evidence="2">
    <location>
        <begin position="120"/>
        <end position="135"/>
    </location>
</feature>
<dbReference type="VEuPathDB" id="FungiDB:TRICI_006302"/>
<evidence type="ECO:0000256" key="2">
    <source>
        <dbReference type="SAM" id="MobiDB-lite"/>
    </source>
</evidence>
<accession>A0A642UJ10</accession>
<feature type="compositionally biased region" description="Polar residues" evidence="2">
    <location>
        <begin position="104"/>
        <end position="115"/>
    </location>
</feature>
<dbReference type="OrthoDB" id="5367584at2759"/>
<comment type="caution">
    <text evidence="3">The sequence shown here is derived from an EMBL/GenBank/DDBJ whole genome shotgun (WGS) entry which is preliminary data.</text>
</comment>
<dbReference type="AlphaFoldDB" id="A0A642UJ10"/>
<feature type="region of interest" description="Disordered" evidence="2">
    <location>
        <begin position="1"/>
        <end position="31"/>
    </location>
</feature>
<keyword evidence="4" id="KW-1185">Reference proteome</keyword>
<feature type="compositionally biased region" description="Basic and acidic residues" evidence="2">
    <location>
        <begin position="175"/>
        <end position="188"/>
    </location>
</feature>
<feature type="compositionally biased region" description="Low complexity" evidence="2">
    <location>
        <begin position="19"/>
        <end position="30"/>
    </location>
</feature>
<sequence length="394" mass="44596">MNNTLHGRQISSPERRIRTPTSISRSNTISGSVVTTKYKSKTELGTTRQTIMESMQKSPLKLYPNTATKDQENRNPEAPAVKSKRGISPSKNMPGSTNKKRRSLTQLNGQNNKISFGSPKGDENESGWKKSEDVMKPSTPKPDSSTQPSLLDMNTPHIASSKLANPLSHQQSHSRGMDEEKQNAKDMEGSASAEEAFHIRQQELSLLDVDLETLEEPPKLTSIDSESLKSPVKGNDTENANTDVPAVEELKADQHRRERAEESEGLSLEDRIRADYQTEIYSLVAQLEGKQTEIEGLKERLRQSEERVQKNERSKKELIEKVAQQLHVQYSQKHLTKVNMLRQNYDNKWNQKLQVLQNKISSLQEMVENERREKDELVKACDMYLALEAGSNES</sequence>
<feature type="compositionally biased region" description="Polar residues" evidence="2">
    <location>
        <begin position="1"/>
        <end position="12"/>
    </location>
</feature>
<feature type="region of interest" description="Disordered" evidence="2">
    <location>
        <begin position="45"/>
        <end position="199"/>
    </location>
</feature>
<evidence type="ECO:0000313" key="3">
    <source>
        <dbReference type="EMBL" id="KAA8899932.1"/>
    </source>
</evidence>
<feature type="coiled-coil region" evidence="1">
    <location>
        <begin position="346"/>
        <end position="380"/>
    </location>
</feature>
<dbReference type="InterPro" id="IPR024312">
    <property type="entry name" value="TACC_fungi"/>
</dbReference>
<name>A0A642UJ10_9ASCO</name>
<feature type="compositionally biased region" description="Polar residues" evidence="2">
    <location>
        <begin position="45"/>
        <end position="57"/>
    </location>
</feature>
<dbReference type="EMBL" id="SWFS01000514">
    <property type="protein sequence ID" value="KAA8899932.1"/>
    <property type="molecule type" value="Genomic_DNA"/>
</dbReference>
<organism evidence="3 4">
    <name type="scientific">Trichomonascus ciferrii</name>
    <dbReference type="NCBI Taxonomy" id="44093"/>
    <lineage>
        <taxon>Eukaryota</taxon>
        <taxon>Fungi</taxon>
        <taxon>Dikarya</taxon>
        <taxon>Ascomycota</taxon>
        <taxon>Saccharomycotina</taxon>
        <taxon>Dipodascomycetes</taxon>
        <taxon>Dipodascales</taxon>
        <taxon>Trichomonascaceae</taxon>
        <taxon>Trichomonascus</taxon>
        <taxon>Trichomonascus ciferrii complex</taxon>
    </lineage>
</organism>
<evidence type="ECO:0000256" key="1">
    <source>
        <dbReference type="SAM" id="Coils"/>
    </source>
</evidence>
<dbReference type="Pfam" id="PF12709">
    <property type="entry name" value="Fungal_TACC"/>
    <property type="match status" value="1"/>
</dbReference>
<dbReference type="Proteomes" id="UP000761534">
    <property type="component" value="Unassembled WGS sequence"/>
</dbReference>
<proteinExistence type="predicted"/>
<feature type="coiled-coil region" evidence="1">
    <location>
        <begin position="287"/>
        <end position="321"/>
    </location>
</feature>
<protein>
    <submittedName>
        <fullName evidence="3">Uncharacterized protein</fullName>
    </submittedName>
</protein>
<reference evidence="3" key="1">
    <citation type="journal article" date="2019" name="G3 (Bethesda)">
        <title>Genome Assemblies of Two Rare Opportunistic Yeast Pathogens: Diutina rugosa (syn. Candida rugosa) and Trichomonascus ciferrii (syn. Candida ciferrii).</title>
        <authorList>
            <person name="Mixao V."/>
            <person name="Saus E."/>
            <person name="Hansen A.P."/>
            <person name="Lass-Florl C."/>
            <person name="Gabaldon T."/>
        </authorList>
    </citation>
    <scope>NUCLEOTIDE SEQUENCE</scope>
    <source>
        <strain evidence="3">CBS 4856</strain>
    </source>
</reference>
<evidence type="ECO:0000313" key="4">
    <source>
        <dbReference type="Proteomes" id="UP000761534"/>
    </source>
</evidence>